<gene>
    <name evidence="1" type="ordered locus">Swoo_3020</name>
</gene>
<sequence>MCNIKIIIMSSESGMQLFLMRHGEASYLAHSDRERTLTDTGRYHTCEMSNWLAKSVTEFDLVLVSPYLRAQQSWQEVSKHFPEPRKWLVLDDLTPSSDPSTAADLTLAYAEQYKADNVLVIAHMPLLGYMVSELVRGVEPPLFATSGLALIDKHGEQCSLIWQHTPHSIS</sequence>
<dbReference type="eggNOG" id="COG2062">
    <property type="taxonomic scope" value="Bacteria"/>
</dbReference>
<dbReference type="KEGG" id="swd:Swoo_3020"/>
<dbReference type="NCBIfam" id="TIGR00249">
    <property type="entry name" value="sixA"/>
    <property type="match status" value="1"/>
</dbReference>
<dbReference type="CDD" id="cd07067">
    <property type="entry name" value="HP_PGM_like"/>
    <property type="match status" value="1"/>
</dbReference>
<accession>B1KKS4</accession>
<dbReference type="EMBL" id="CP000961">
    <property type="protein sequence ID" value="ACA87291.1"/>
    <property type="molecule type" value="Genomic_DNA"/>
</dbReference>
<dbReference type="HOGENOM" id="CLU_084603_1_1_6"/>
<evidence type="ECO:0000313" key="1">
    <source>
        <dbReference type="EMBL" id="ACA87291.1"/>
    </source>
</evidence>
<dbReference type="InterPro" id="IPR029033">
    <property type="entry name" value="His_PPase_superfam"/>
</dbReference>
<dbReference type="Pfam" id="PF00300">
    <property type="entry name" value="His_Phos_1"/>
    <property type="match status" value="1"/>
</dbReference>
<dbReference type="Gene3D" id="3.40.50.1240">
    <property type="entry name" value="Phosphoglycerate mutase-like"/>
    <property type="match status" value="1"/>
</dbReference>
<reference evidence="1 2" key="1">
    <citation type="submission" date="2008-02" db="EMBL/GenBank/DDBJ databases">
        <title>Complete sequence of Shewanella woodyi ATCC 51908.</title>
        <authorList>
            <consortium name="US DOE Joint Genome Institute"/>
            <person name="Copeland A."/>
            <person name="Lucas S."/>
            <person name="Lapidus A."/>
            <person name="Glavina del Rio T."/>
            <person name="Dalin E."/>
            <person name="Tice H."/>
            <person name="Bruce D."/>
            <person name="Goodwin L."/>
            <person name="Pitluck S."/>
            <person name="Sims D."/>
            <person name="Brettin T."/>
            <person name="Detter J.C."/>
            <person name="Han C."/>
            <person name="Kuske C.R."/>
            <person name="Schmutz J."/>
            <person name="Larimer F."/>
            <person name="Land M."/>
            <person name="Hauser L."/>
            <person name="Kyrpides N."/>
            <person name="Lykidis A."/>
            <person name="Zhao J.-S."/>
            <person name="Richardson P."/>
        </authorList>
    </citation>
    <scope>NUCLEOTIDE SEQUENCE [LARGE SCALE GENOMIC DNA]</scope>
    <source>
        <strain evidence="2">ATCC 51908 / MS32</strain>
    </source>
</reference>
<dbReference type="GO" id="GO:0101006">
    <property type="term" value="F:protein histidine phosphatase activity"/>
    <property type="evidence" value="ECO:0007669"/>
    <property type="project" value="InterPro"/>
</dbReference>
<dbReference type="InterPro" id="IPR004449">
    <property type="entry name" value="SixA"/>
</dbReference>
<organism evidence="1 2">
    <name type="scientific">Shewanella woodyi (strain ATCC 51908 / MS32)</name>
    <dbReference type="NCBI Taxonomy" id="392500"/>
    <lineage>
        <taxon>Bacteria</taxon>
        <taxon>Pseudomonadati</taxon>
        <taxon>Pseudomonadota</taxon>
        <taxon>Gammaproteobacteria</taxon>
        <taxon>Alteromonadales</taxon>
        <taxon>Shewanellaceae</taxon>
        <taxon>Shewanella</taxon>
    </lineage>
</organism>
<name>B1KKS4_SHEWM</name>
<dbReference type="AlphaFoldDB" id="B1KKS4"/>
<dbReference type="SUPFAM" id="SSF53254">
    <property type="entry name" value="Phosphoglycerate mutase-like"/>
    <property type="match status" value="1"/>
</dbReference>
<keyword evidence="2" id="KW-1185">Reference proteome</keyword>
<dbReference type="InterPro" id="IPR013078">
    <property type="entry name" value="His_Pase_superF_clade-1"/>
</dbReference>
<protein>
    <submittedName>
        <fullName evidence="1">Phosphohistidine phosphatase, SixA</fullName>
    </submittedName>
</protein>
<dbReference type="STRING" id="392500.Swoo_3020"/>
<proteinExistence type="predicted"/>
<dbReference type="Proteomes" id="UP000002168">
    <property type="component" value="Chromosome"/>
</dbReference>
<dbReference type="GO" id="GO:0005737">
    <property type="term" value="C:cytoplasm"/>
    <property type="evidence" value="ECO:0007669"/>
    <property type="project" value="InterPro"/>
</dbReference>
<evidence type="ECO:0000313" key="2">
    <source>
        <dbReference type="Proteomes" id="UP000002168"/>
    </source>
</evidence>